<evidence type="ECO:0000256" key="5">
    <source>
        <dbReference type="ARBA" id="ARBA00022833"/>
    </source>
</evidence>
<keyword evidence="5 8" id="KW-0862">Zinc</keyword>
<evidence type="ECO:0000256" key="8">
    <source>
        <dbReference type="PIRSR" id="PIRSR601577-2"/>
    </source>
</evidence>
<feature type="active site" evidence="7">
    <location>
        <position position="149"/>
    </location>
</feature>
<dbReference type="GO" id="GO:0006508">
    <property type="term" value="P:proteolysis"/>
    <property type="evidence" value="ECO:0007669"/>
    <property type="project" value="UniProtKB-KW"/>
</dbReference>
<feature type="binding site" evidence="8">
    <location>
        <position position="231"/>
    </location>
    <ligand>
        <name>Zn(2+)</name>
        <dbReference type="ChEBI" id="CHEBI:29105"/>
        <note>catalytic</note>
    </ligand>
</feature>
<evidence type="ECO:0000256" key="1">
    <source>
        <dbReference type="ARBA" id="ARBA00005860"/>
    </source>
</evidence>
<protein>
    <recommendedName>
        <fullName evidence="11">EGF-like domain-containing protein</fullName>
    </recommendedName>
</protein>
<dbReference type="Gene3D" id="3.90.132.10">
    <property type="entry name" value="Leishmanolysin , domain 2"/>
    <property type="match status" value="1"/>
</dbReference>
<dbReference type="PANTHER" id="PTHR10942:SF0">
    <property type="entry name" value="LEISHMANOLYSIN-LIKE PEPTIDASE"/>
    <property type="match status" value="1"/>
</dbReference>
<dbReference type="AlphaFoldDB" id="K3W511"/>
<dbReference type="Pfam" id="PF01457">
    <property type="entry name" value="Peptidase_M8"/>
    <property type="match status" value="1"/>
</dbReference>
<reference evidence="10" key="2">
    <citation type="submission" date="2010-04" db="EMBL/GenBank/DDBJ databases">
        <authorList>
            <person name="Buell R."/>
            <person name="Hamilton J."/>
            <person name="Hostetler J."/>
        </authorList>
    </citation>
    <scope>NUCLEOTIDE SEQUENCE [LARGE SCALE GENOMIC DNA]</scope>
    <source>
        <strain evidence="10">DAOM:BR144</strain>
    </source>
</reference>
<evidence type="ECO:0000313" key="10">
    <source>
        <dbReference type="Proteomes" id="UP000019132"/>
    </source>
</evidence>
<dbReference type="OMA" id="WERRNAV"/>
<name>K3W511_GLOUD</name>
<evidence type="ECO:0000256" key="3">
    <source>
        <dbReference type="ARBA" id="ARBA00022723"/>
    </source>
</evidence>
<comment type="similarity">
    <text evidence="1">Belongs to the peptidase M8 family.</text>
</comment>
<keyword evidence="10" id="KW-1185">Reference proteome</keyword>
<dbReference type="EnsemblProtists" id="PYU1_T000052">
    <property type="protein sequence ID" value="PYU1_T000052"/>
    <property type="gene ID" value="PYU1_G000052"/>
</dbReference>
<dbReference type="STRING" id="431595.K3W511"/>
<dbReference type="Proteomes" id="UP000019132">
    <property type="component" value="Unassembled WGS sequence"/>
</dbReference>
<dbReference type="Gene3D" id="3.10.170.20">
    <property type="match status" value="1"/>
</dbReference>
<dbReference type="VEuPathDB" id="FungiDB:PYU1_G000052"/>
<dbReference type="PANTHER" id="PTHR10942">
    <property type="entry name" value="LEISHMANOLYSIN-LIKE PEPTIDASE"/>
    <property type="match status" value="1"/>
</dbReference>
<dbReference type="SUPFAM" id="SSF55486">
    <property type="entry name" value="Metalloproteases ('zincins'), catalytic domain"/>
    <property type="match status" value="1"/>
</dbReference>
<evidence type="ECO:0000256" key="4">
    <source>
        <dbReference type="ARBA" id="ARBA00022801"/>
    </source>
</evidence>
<evidence type="ECO:0000256" key="2">
    <source>
        <dbReference type="ARBA" id="ARBA00022670"/>
    </source>
</evidence>
<dbReference type="Gene3D" id="2.10.55.10">
    <property type="entry name" value="Leishmanolysin domain 3"/>
    <property type="match status" value="1"/>
</dbReference>
<feature type="binding site" evidence="8">
    <location>
        <position position="148"/>
    </location>
    <ligand>
        <name>Zn(2+)</name>
        <dbReference type="ChEBI" id="CHEBI:29105"/>
        <note>catalytic</note>
    </ligand>
</feature>
<dbReference type="GO" id="GO:0005737">
    <property type="term" value="C:cytoplasm"/>
    <property type="evidence" value="ECO:0007669"/>
    <property type="project" value="TreeGrafter"/>
</dbReference>
<keyword evidence="6 8" id="KW-0482">Metalloprotease</keyword>
<keyword evidence="4" id="KW-0378">Hydrolase</keyword>
<dbReference type="EMBL" id="GL376636">
    <property type="status" value="NOT_ANNOTATED_CDS"/>
    <property type="molecule type" value="Genomic_DNA"/>
</dbReference>
<dbReference type="eggNOG" id="KOG2556">
    <property type="taxonomic scope" value="Eukaryota"/>
</dbReference>
<dbReference type="HOGENOM" id="CLU_351846_0_0_1"/>
<accession>K3W511</accession>
<dbReference type="InterPro" id="IPR001577">
    <property type="entry name" value="Peptidase_M8"/>
</dbReference>
<keyword evidence="3 8" id="KW-0479">Metal-binding</keyword>
<reference evidence="10" key="1">
    <citation type="journal article" date="2010" name="Genome Biol.">
        <title>Genome sequence of the necrotrophic plant pathogen Pythium ultimum reveals original pathogenicity mechanisms and effector repertoire.</title>
        <authorList>
            <person name="Levesque C.A."/>
            <person name="Brouwer H."/>
            <person name="Cano L."/>
            <person name="Hamilton J.P."/>
            <person name="Holt C."/>
            <person name="Huitema E."/>
            <person name="Raffaele S."/>
            <person name="Robideau G.P."/>
            <person name="Thines M."/>
            <person name="Win J."/>
            <person name="Zerillo M.M."/>
            <person name="Beakes G.W."/>
            <person name="Boore J.L."/>
            <person name="Busam D."/>
            <person name="Dumas B."/>
            <person name="Ferriera S."/>
            <person name="Fuerstenberg S.I."/>
            <person name="Gachon C.M."/>
            <person name="Gaulin E."/>
            <person name="Govers F."/>
            <person name="Grenville-Briggs L."/>
            <person name="Horner N."/>
            <person name="Hostetler J."/>
            <person name="Jiang R.H."/>
            <person name="Johnson J."/>
            <person name="Krajaejun T."/>
            <person name="Lin H."/>
            <person name="Meijer H.J."/>
            <person name="Moore B."/>
            <person name="Morris P."/>
            <person name="Phuntmart V."/>
            <person name="Puiu D."/>
            <person name="Shetty J."/>
            <person name="Stajich J.E."/>
            <person name="Tripathy S."/>
            <person name="Wawra S."/>
            <person name="van West P."/>
            <person name="Whitty B.R."/>
            <person name="Coutinho P.M."/>
            <person name="Henrissat B."/>
            <person name="Martin F."/>
            <person name="Thomas P.D."/>
            <person name="Tyler B.M."/>
            <person name="De Vries R.P."/>
            <person name="Kamoun S."/>
            <person name="Yandell M."/>
            <person name="Tisserat N."/>
            <person name="Buell C.R."/>
        </authorList>
    </citation>
    <scope>NUCLEOTIDE SEQUENCE</scope>
    <source>
        <strain evidence="10">DAOM:BR144</strain>
    </source>
</reference>
<dbReference type="GO" id="GO:0016020">
    <property type="term" value="C:membrane"/>
    <property type="evidence" value="ECO:0007669"/>
    <property type="project" value="InterPro"/>
</dbReference>
<evidence type="ECO:0000313" key="9">
    <source>
        <dbReference type="EnsemblProtists" id="PYU1_T000052"/>
    </source>
</evidence>
<feature type="binding site" evidence="8">
    <location>
        <position position="152"/>
    </location>
    <ligand>
        <name>Zn(2+)</name>
        <dbReference type="ChEBI" id="CHEBI:29105"/>
        <note>catalytic</note>
    </ligand>
</feature>
<dbReference type="GO" id="GO:0004222">
    <property type="term" value="F:metalloendopeptidase activity"/>
    <property type="evidence" value="ECO:0007669"/>
    <property type="project" value="InterPro"/>
</dbReference>
<evidence type="ECO:0000256" key="7">
    <source>
        <dbReference type="PIRSR" id="PIRSR601577-1"/>
    </source>
</evidence>
<evidence type="ECO:0000256" key="6">
    <source>
        <dbReference type="ARBA" id="ARBA00023049"/>
    </source>
</evidence>
<keyword evidence="2" id="KW-0645">Protease</keyword>
<dbReference type="FunFam" id="3.90.132.10:FF:000001">
    <property type="entry name" value="leishmanolysin-like peptidase isoform X2"/>
    <property type="match status" value="1"/>
</dbReference>
<evidence type="ECO:0008006" key="11">
    <source>
        <dbReference type="Google" id="ProtNLM"/>
    </source>
</evidence>
<sequence>MCTAEGDVVEVDGSSYNCTKDDVLTLAKKEFIISVLLKGIRDYFESALSVQSVIGNLIINGLYCNSDATWACCSDAIPQSFRTIGVSNADYVLHVTARPTTGATIAWALPCNIDQYGRPISGQANFGPARLDPSTPVSRDEQIGTGIHEMTHALVFSRNRFSDFRQPLNGALWGYSNVVSQKKGRGGITVSKIVTPNVVKQIKQQFNCFNWVDPGLELENGDKGSADFSSHWEKRMVMNEYMSATSSYDPVYSALTLALFEDSGWYQVSYKRAQILPWGYMEGCGLAQSVCSEWNSRYICKDTTQLACTADYNSKGYCNVASYTSSIPSGFQYFADPNFGGRDAYADYCPFYRAYSNGDCRGIGRIATTSNADSWMEEVGLSSKCFMSSLSKKSASSTPALRTTCYRVTGCTTTSLMLSIGGKDVACPLEGGDISCNPGYEGADCSGISCPKYNGVGYSGVTCSIKNVPTVIELTEGGGPVTDVVTNKEYKFYKAKLTSSSYDTTFVVEYDAKTGLDIDLYGSFDDPFPTSLSSKSSLFTSNVGSGSRDEINLCGSLGVFPRGLNDTFRYCPRATSSYLLETPGYFYLSVLGYSGGSYTLRIETDKCKNVTCSNHGTCGIRSEVRPGLRRPWNVQFADYQWQN</sequence>
<dbReference type="InParanoid" id="K3W511"/>
<comment type="cofactor">
    <cofactor evidence="8">
        <name>Zn(2+)</name>
        <dbReference type="ChEBI" id="CHEBI:29105"/>
    </cofactor>
    <text evidence="8">Binds 1 zinc ion per subunit.</text>
</comment>
<organism evidence="9 10">
    <name type="scientific">Globisporangium ultimum (strain ATCC 200006 / CBS 805.95 / DAOM BR144)</name>
    <name type="common">Pythium ultimum</name>
    <dbReference type="NCBI Taxonomy" id="431595"/>
    <lineage>
        <taxon>Eukaryota</taxon>
        <taxon>Sar</taxon>
        <taxon>Stramenopiles</taxon>
        <taxon>Oomycota</taxon>
        <taxon>Peronosporomycetes</taxon>
        <taxon>Pythiales</taxon>
        <taxon>Pythiaceae</taxon>
        <taxon>Globisporangium</taxon>
    </lineage>
</organism>
<reference evidence="9" key="3">
    <citation type="submission" date="2015-02" db="UniProtKB">
        <authorList>
            <consortium name="EnsemblProtists"/>
        </authorList>
    </citation>
    <scope>IDENTIFICATION</scope>
    <source>
        <strain evidence="9">DAOM BR144</strain>
    </source>
</reference>
<dbReference type="GO" id="GO:0007155">
    <property type="term" value="P:cell adhesion"/>
    <property type="evidence" value="ECO:0007669"/>
    <property type="project" value="InterPro"/>
</dbReference>
<proteinExistence type="inferred from homology"/>
<dbReference type="GO" id="GO:0046872">
    <property type="term" value="F:metal ion binding"/>
    <property type="evidence" value="ECO:0007669"/>
    <property type="project" value="UniProtKB-KW"/>
</dbReference>